<evidence type="ECO:0000313" key="4">
    <source>
        <dbReference type="Proteomes" id="UP001642409"/>
    </source>
</evidence>
<proteinExistence type="predicted"/>
<evidence type="ECO:0000313" key="3">
    <source>
        <dbReference type="EMBL" id="CAL6029561.1"/>
    </source>
</evidence>
<name>A0AA86PGB0_9EUKA</name>
<reference evidence="2" key="1">
    <citation type="submission" date="2023-06" db="EMBL/GenBank/DDBJ databases">
        <authorList>
            <person name="Kurt Z."/>
        </authorList>
    </citation>
    <scope>NUCLEOTIDE SEQUENCE</scope>
</reference>
<dbReference type="EMBL" id="CAXDID020000110">
    <property type="protein sequence ID" value="CAL6029561.1"/>
    <property type="molecule type" value="Genomic_DNA"/>
</dbReference>
<sequence length="523" mass="57644">MIQLTVAIAISCFKSESGFTYDILKKQGTLTLIPLVFKDDKQYDLCKTLNGLTFQARVTIQSGNTLQSTQLQYDLNNSYSIIVSCTGEASVQTLCNANSKTSQQASYELMFLGIDTKISQTIASYNVNIYNHQSCLLNTQISFKSGLEKITLVGSRSGCDITDTMVNVPGAPDSVAILTLSILDSNINETLLIKKEFLPDIKAINNGVITAVFDCSVLGQNCTDVYNAFQNNYIYNVSVYITYQLKPRAFNAKTYYANYHIEVSQIRSDNYPSCYNSIQSTIQPSGIIIGVAPNTAANCVPGVSYSSVEIVLGITGAKQSYVITDTIEYFSFSNTTFHVKCRQNAECTKALTILADDPTAQALFQINFKDSTGTILKYFMSTSYAYPMCFSSVTAQINETQLCLFPKLATNTLTCELLIAKRVSLLVNIKAGGQTLLSLKQFDNVGASQTQICLPCEECKNAQKSIKDNLDKLTTTIKLDDSLYFMDELKLNEVVKSEYIAASICFSLLAVVFVIVLTMFIKL</sequence>
<reference evidence="3 4" key="2">
    <citation type="submission" date="2024-07" db="EMBL/GenBank/DDBJ databases">
        <authorList>
            <person name="Akdeniz Z."/>
        </authorList>
    </citation>
    <scope>NUCLEOTIDE SEQUENCE [LARGE SCALE GENOMIC DNA]</scope>
</reference>
<keyword evidence="1" id="KW-0472">Membrane</keyword>
<gene>
    <name evidence="2" type="ORF">HINF_LOCUS25316</name>
    <name evidence="3" type="ORF">HINF_LOCUS32438</name>
</gene>
<dbReference type="Proteomes" id="UP001642409">
    <property type="component" value="Unassembled WGS sequence"/>
</dbReference>
<accession>A0AA86PGB0</accession>
<dbReference type="AlphaFoldDB" id="A0AA86PGB0"/>
<keyword evidence="1" id="KW-1133">Transmembrane helix</keyword>
<protein>
    <recommendedName>
        <fullName evidence="5">Transmembrane protein</fullName>
    </recommendedName>
</protein>
<keyword evidence="4" id="KW-1185">Reference proteome</keyword>
<evidence type="ECO:0008006" key="5">
    <source>
        <dbReference type="Google" id="ProtNLM"/>
    </source>
</evidence>
<evidence type="ECO:0000313" key="2">
    <source>
        <dbReference type="EMBL" id="CAI9937671.1"/>
    </source>
</evidence>
<comment type="caution">
    <text evidence="2">The sequence shown here is derived from an EMBL/GenBank/DDBJ whole genome shotgun (WGS) entry which is preliminary data.</text>
</comment>
<feature type="transmembrane region" description="Helical" evidence="1">
    <location>
        <begin position="499"/>
        <end position="521"/>
    </location>
</feature>
<organism evidence="2">
    <name type="scientific">Hexamita inflata</name>
    <dbReference type="NCBI Taxonomy" id="28002"/>
    <lineage>
        <taxon>Eukaryota</taxon>
        <taxon>Metamonada</taxon>
        <taxon>Diplomonadida</taxon>
        <taxon>Hexamitidae</taxon>
        <taxon>Hexamitinae</taxon>
        <taxon>Hexamita</taxon>
    </lineage>
</organism>
<dbReference type="EMBL" id="CATOUU010000647">
    <property type="protein sequence ID" value="CAI9937671.1"/>
    <property type="molecule type" value="Genomic_DNA"/>
</dbReference>
<keyword evidence="1" id="KW-0812">Transmembrane</keyword>
<evidence type="ECO:0000256" key="1">
    <source>
        <dbReference type="SAM" id="Phobius"/>
    </source>
</evidence>